<protein>
    <submittedName>
        <fullName evidence="2">Uncharacterized protein</fullName>
    </submittedName>
</protein>
<accession>A0A4D7YHX0</accession>
<dbReference type="AlphaFoldDB" id="A0A4D7YHX0"/>
<keyword evidence="1" id="KW-0732">Signal</keyword>
<feature type="signal peptide" evidence="1">
    <location>
        <begin position="1"/>
        <end position="22"/>
    </location>
</feature>
<organism evidence="2 3">
    <name type="scientific">Agrobacterium tumefaciens</name>
    <dbReference type="NCBI Taxonomy" id="358"/>
    <lineage>
        <taxon>Bacteria</taxon>
        <taxon>Pseudomonadati</taxon>
        <taxon>Pseudomonadota</taxon>
        <taxon>Alphaproteobacteria</taxon>
        <taxon>Hyphomicrobiales</taxon>
        <taxon>Rhizobiaceae</taxon>
        <taxon>Rhizobium/Agrobacterium group</taxon>
        <taxon>Agrobacterium</taxon>
        <taxon>Agrobacterium tumefaciens complex</taxon>
    </lineage>
</organism>
<reference evidence="2 3" key="1">
    <citation type="submission" date="2019-04" db="EMBL/GenBank/DDBJ databases">
        <title>Complete genome sequence of Agrobacterium tumefaciens CFBP7129.</title>
        <authorList>
            <person name="Haryono M."/>
            <person name="Lin Y.-C."/>
            <person name="Lai E.-M."/>
            <person name="Kuo C.-H."/>
        </authorList>
    </citation>
    <scope>NUCLEOTIDE SEQUENCE [LARGE SCALE GENOMIC DNA]</scope>
    <source>
        <strain evidence="2 3">CFBP7129</strain>
    </source>
</reference>
<dbReference type="Proteomes" id="UP000298649">
    <property type="component" value="Chromosome linear"/>
</dbReference>
<proteinExistence type="predicted"/>
<gene>
    <name evidence="2" type="ORF">CFBP7129_17635</name>
</gene>
<dbReference type="EMBL" id="CP039923">
    <property type="protein sequence ID" value="QCL96085.1"/>
    <property type="molecule type" value="Genomic_DNA"/>
</dbReference>
<evidence type="ECO:0000313" key="3">
    <source>
        <dbReference type="Proteomes" id="UP000298649"/>
    </source>
</evidence>
<name>A0A4D7YHX0_AGRTU</name>
<evidence type="ECO:0000313" key="2">
    <source>
        <dbReference type="EMBL" id="QCL96085.1"/>
    </source>
</evidence>
<dbReference type="RefSeq" id="WP_137004917.1">
    <property type="nucleotide sequence ID" value="NZ_CP039923.1"/>
</dbReference>
<sequence>MNMRTSAFGVIIGIAWSAAAIAQTADLPTPQEAARAYVKATNSMGMVLEKKKEGDYIVTLGECAKSSFGPGVICIASIKTNVPNAKPFHNKLGFSRSSSGEWVATFER</sequence>
<evidence type="ECO:0000256" key="1">
    <source>
        <dbReference type="SAM" id="SignalP"/>
    </source>
</evidence>
<feature type="chain" id="PRO_5020926093" evidence="1">
    <location>
        <begin position="23"/>
        <end position="108"/>
    </location>
</feature>